<dbReference type="Pfam" id="PF13935">
    <property type="entry name" value="Ead_Ea22"/>
    <property type="match status" value="1"/>
</dbReference>
<evidence type="ECO:0000313" key="5">
    <source>
        <dbReference type="EMBL" id="HAF4718253.1"/>
    </source>
</evidence>
<dbReference type="InterPro" id="IPR025153">
    <property type="entry name" value="Ead_Ea22"/>
</dbReference>
<evidence type="ECO:0000313" key="4">
    <source>
        <dbReference type="EMBL" id="HAF4478153.1"/>
    </source>
</evidence>
<comment type="caution">
    <text evidence="3">The sequence shown here is derived from an EMBL/GenBank/DDBJ whole genome shotgun (WGS) entry which is preliminary data.</text>
</comment>
<reference evidence="3" key="1">
    <citation type="journal article" date="2018" name="Genome Biol.">
        <title>SKESA: strategic k-mer extension for scrupulous assemblies.</title>
        <authorList>
            <person name="Souvorov A."/>
            <person name="Agarwala R."/>
            <person name="Lipman D.J."/>
        </authorList>
    </citation>
    <scope>NUCLEOTIDE SEQUENCE</scope>
    <source>
        <strain evidence="3">MA.1090800471</strain>
        <strain evidence="1">MA.NL_R45</strain>
        <strain evidence="4">MA.NL_R46</strain>
        <strain evidence="6">MA.NL_R47</strain>
        <strain evidence="2">MA.NL_R49</strain>
        <strain evidence="5">MA.NL_R53</strain>
    </source>
</reference>
<evidence type="ECO:0000313" key="3">
    <source>
        <dbReference type="EMBL" id="HAF3638792.1"/>
    </source>
</evidence>
<dbReference type="EMBL" id="DAAVHE010000005">
    <property type="protein sequence ID" value="HAF4718253.1"/>
    <property type="molecule type" value="Genomic_DNA"/>
</dbReference>
<dbReference type="EMBL" id="DAAULE010000005">
    <property type="protein sequence ID" value="HAF2690395.1"/>
    <property type="molecule type" value="Genomic_DNA"/>
</dbReference>
<proteinExistence type="predicted"/>
<protein>
    <submittedName>
        <fullName evidence="3">Ead/Ea22-like family protein</fullName>
    </submittedName>
</protein>
<sequence>MTINKQALRERYSPKPVPECHICGKEMTVQRISSSRITYGCTGATYDDNGCHYTEGRSIADDHYEQSRVTIVDVSDPDVLALLDELDSANGYASAYEAEKWHYHGLAESEGEREDRAEKRVSELECIATDYGVKFQKAQDALKHQALLHKSQMEAAEKRLVGLSKAASVNSQWKPDVCPVTGRKFFMWIEHETLGYVPTYGGPFDSYTIPTRDSSGEFSCERYDHDLGGWVGGEFIGLYLIDDDEQCRVCELEERIAELESKLSKPVLLPKTNGYWNEQEKAYEEAITLAKRQVRLAGFSVEDM</sequence>
<dbReference type="AlphaFoldDB" id="A0A746AW19"/>
<organism evidence="3">
    <name type="scientific">Salmonella enterica</name>
    <name type="common">Salmonella choleraesuis</name>
    <dbReference type="NCBI Taxonomy" id="28901"/>
    <lineage>
        <taxon>Bacteria</taxon>
        <taxon>Pseudomonadati</taxon>
        <taxon>Pseudomonadota</taxon>
        <taxon>Gammaproteobacteria</taxon>
        <taxon>Enterobacterales</taxon>
        <taxon>Enterobacteriaceae</taxon>
        <taxon>Salmonella</taxon>
    </lineage>
</organism>
<dbReference type="EMBL" id="DAAVFJ010000005">
    <property type="protein sequence ID" value="HAF4478153.1"/>
    <property type="molecule type" value="Genomic_DNA"/>
</dbReference>
<evidence type="ECO:0000313" key="1">
    <source>
        <dbReference type="EMBL" id="HAF2690395.1"/>
    </source>
</evidence>
<evidence type="ECO:0000313" key="2">
    <source>
        <dbReference type="EMBL" id="HAF3248017.1"/>
    </source>
</evidence>
<reference evidence="3" key="2">
    <citation type="submission" date="2020-02" db="EMBL/GenBank/DDBJ databases">
        <authorList>
            <consortium name="NCBI Pathogen Detection Project"/>
        </authorList>
    </citation>
    <scope>NUCLEOTIDE SEQUENCE</scope>
    <source>
        <strain evidence="3">MA.1090800471</strain>
        <strain evidence="1">MA.NL_R45</strain>
        <strain evidence="4">MA.NL_R46</strain>
        <strain evidence="6">MA.NL_R47</strain>
        <strain evidence="2">MA.NL_R49</strain>
        <strain evidence="5">MA.NL_R53</strain>
    </source>
</reference>
<name>A0A746AW19_SALER</name>
<dbReference type="EMBL" id="DAAVAK010000005">
    <property type="protein sequence ID" value="HAF3638792.1"/>
    <property type="molecule type" value="Genomic_DNA"/>
</dbReference>
<dbReference type="EMBL" id="DAAVUO010000005">
    <property type="protein sequence ID" value="HAF5711354.1"/>
    <property type="molecule type" value="Genomic_DNA"/>
</dbReference>
<dbReference type="EMBL" id="DAAUUI010000006">
    <property type="protein sequence ID" value="HAF3248017.1"/>
    <property type="molecule type" value="Genomic_DNA"/>
</dbReference>
<gene>
    <name evidence="3" type="ORF">G8C37_002802</name>
    <name evidence="5" type="ORF">G8M48_002752</name>
    <name evidence="4" type="ORF">G8M59_002921</name>
    <name evidence="6" type="ORF">G8M80_002723</name>
    <name evidence="2" type="ORF">G9A42_003149</name>
    <name evidence="1" type="ORF">G9B74_002371</name>
</gene>
<accession>A0A746AW19</accession>
<evidence type="ECO:0000313" key="6">
    <source>
        <dbReference type="EMBL" id="HAF5711354.1"/>
    </source>
</evidence>